<sequence length="96" mass="10488">MQWTSILAIYCLVWVMSAFIMLPLGIRTHDELGEEKTAGQADSAPANFRPGRVAVRATILAALLTSLFVANYIYGWVVVDDLNFVTPVLTVESSGN</sequence>
<keyword evidence="1" id="KW-0472">Membrane</keyword>
<organism evidence="2 3">
    <name type="scientific">Croceibacterium salegens</name>
    <dbReference type="NCBI Taxonomy" id="1737568"/>
    <lineage>
        <taxon>Bacteria</taxon>
        <taxon>Pseudomonadati</taxon>
        <taxon>Pseudomonadota</taxon>
        <taxon>Alphaproteobacteria</taxon>
        <taxon>Sphingomonadales</taxon>
        <taxon>Erythrobacteraceae</taxon>
        <taxon>Croceibacterium</taxon>
    </lineage>
</organism>
<dbReference type="InterPro" id="IPR009935">
    <property type="entry name" value="DUF1467"/>
</dbReference>
<evidence type="ECO:0000256" key="1">
    <source>
        <dbReference type="SAM" id="Phobius"/>
    </source>
</evidence>
<accession>A0A6I4SVM7</accession>
<comment type="caution">
    <text evidence="2">The sequence shown here is derived from an EMBL/GenBank/DDBJ whole genome shotgun (WGS) entry which is preliminary data.</text>
</comment>
<gene>
    <name evidence="2" type="ORF">GRI89_08540</name>
</gene>
<protein>
    <submittedName>
        <fullName evidence="2">DUF1467 family protein</fullName>
    </submittedName>
</protein>
<feature type="transmembrane region" description="Helical" evidence="1">
    <location>
        <begin position="53"/>
        <end position="74"/>
    </location>
</feature>
<keyword evidence="1" id="KW-1133">Transmembrane helix</keyword>
<feature type="transmembrane region" description="Helical" evidence="1">
    <location>
        <begin position="6"/>
        <end position="26"/>
    </location>
</feature>
<dbReference type="Proteomes" id="UP000433652">
    <property type="component" value="Unassembled WGS sequence"/>
</dbReference>
<keyword evidence="1" id="KW-0812">Transmembrane</keyword>
<dbReference type="OrthoDB" id="9804637at2"/>
<keyword evidence="3" id="KW-1185">Reference proteome</keyword>
<dbReference type="Pfam" id="PF07330">
    <property type="entry name" value="DUF1467"/>
    <property type="match status" value="1"/>
</dbReference>
<dbReference type="EMBL" id="WTYM01000036">
    <property type="protein sequence ID" value="MXO59588.1"/>
    <property type="molecule type" value="Genomic_DNA"/>
</dbReference>
<dbReference type="AlphaFoldDB" id="A0A6I4SVM7"/>
<evidence type="ECO:0000313" key="3">
    <source>
        <dbReference type="Proteomes" id="UP000433652"/>
    </source>
</evidence>
<proteinExistence type="predicted"/>
<evidence type="ECO:0000313" key="2">
    <source>
        <dbReference type="EMBL" id="MXO59588.1"/>
    </source>
</evidence>
<dbReference type="RefSeq" id="WP_159794137.1">
    <property type="nucleotide sequence ID" value="NZ_WTYM01000036.1"/>
</dbReference>
<name>A0A6I4SVM7_9SPHN</name>
<reference evidence="2 3" key="1">
    <citation type="submission" date="2019-12" db="EMBL/GenBank/DDBJ databases">
        <title>Genomic-based taxomic classification of the family Erythrobacteraceae.</title>
        <authorList>
            <person name="Xu L."/>
        </authorList>
    </citation>
    <scope>NUCLEOTIDE SEQUENCE [LARGE SCALE GENOMIC DNA]</scope>
    <source>
        <strain evidence="2 3">MCCC 1K01500</strain>
    </source>
</reference>